<keyword evidence="2" id="KW-1185">Reference proteome</keyword>
<proteinExistence type="predicted"/>
<protein>
    <submittedName>
        <fullName evidence="1">Uncharacterized protein</fullName>
    </submittedName>
</protein>
<evidence type="ECO:0000313" key="2">
    <source>
        <dbReference type="Proteomes" id="UP001177260"/>
    </source>
</evidence>
<reference evidence="1 2" key="1">
    <citation type="journal article" date="2023" name="ACS Omega">
        <title>Identification of the Neoaspergillic Acid Biosynthesis Gene Cluster by Establishing an In Vitro CRISPR-Ribonucleoprotein Genetic System in Aspergillus melleus.</title>
        <authorList>
            <person name="Yuan B."/>
            <person name="Grau M.F."/>
            <person name="Murata R.M."/>
            <person name="Torok T."/>
            <person name="Venkateswaran K."/>
            <person name="Stajich J.E."/>
            <person name="Wang C.C.C."/>
        </authorList>
    </citation>
    <scope>NUCLEOTIDE SEQUENCE [LARGE SCALE GENOMIC DNA]</scope>
    <source>
        <strain evidence="1 2">IMV 1140</strain>
    </source>
</reference>
<dbReference type="EMBL" id="JAOPJF010000019">
    <property type="protein sequence ID" value="KAK1146184.1"/>
    <property type="molecule type" value="Genomic_DNA"/>
</dbReference>
<accession>A0ACC3B763</accession>
<evidence type="ECO:0000313" key="1">
    <source>
        <dbReference type="EMBL" id="KAK1146184.1"/>
    </source>
</evidence>
<dbReference type="Proteomes" id="UP001177260">
    <property type="component" value="Unassembled WGS sequence"/>
</dbReference>
<name>A0ACC3B763_9EURO</name>
<sequence>MSYRSAEPYTMEATIQDLTTQKIRELFTLCGIGDTSDECINSVVSNVSDYDGLSPQTPPATPHEVRGSYRLLSYADKRGPAHFEGLAGRERKRGKRHKKGSGFKNEGKKTSASPGDESVVTTETKLGDHIPLAADALGADRQNTNPVNLSTADPDSLGFEVVPRMETLSQSALERPSAALANSEGTNGPSSSEPPISSLPPWLDSGYAAKVVTTVLMNCVKLNSAMGLHGRQTMKPSITTDPSRIQQYTEAVSKLEYNEAVRVVKRDNAVAAGRTMQARLNETVYWDIILKGAKLIDPSALPIAKGPSDGFTSAEKAATRRFMEDAGYGIGAENQRQHRNLWKGLFQMRQEGISKFLAYRTQEFDSYYRAWNIRPWSGE</sequence>
<organism evidence="1 2">
    <name type="scientific">Aspergillus melleus</name>
    <dbReference type="NCBI Taxonomy" id="138277"/>
    <lineage>
        <taxon>Eukaryota</taxon>
        <taxon>Fungi</taxon>
        <taxon>Dikarya</taxon>
        <taxon>Ascomycota</taxon>
        <taxon>Pezizomycotina</taxon>
        <taxon>Eurotiomycetes</taxon>
        <taxon>Eurotiomycetidae</taxon>
        <taxon>Eurotiales</taxon>
        <taxon>Aspergillaceae</taxon>
        <taxon>Aspergillus</taxon>
        <taxon>Aspergillus subgen. Circumdati</taxon>
    </lineage>
</organism>
<comment type="caution">
    <text evidence="1">The sequence shown here is derived from an EMBL/GenBank/DDBJ whole genome shotgun (WGS) entry which is preliminary data.</text>
</comment>
<gene>
    <name evidence="1" type="ORF">N8T08_003274</name>
</gene>